<accession>A0A402A2R3</accession>
<dbReference type="AlphaFoldDB" id="A0A402A2R3"/>
<dbReference type="InterPro" id="IPR027417">
    <property type="entry name" value="P-loop_NTPase"/>
</dbReference>
<reference evidence="4" key="1">
    <citation type="submission" date="2018-12" db="EMBL/GenBank/DDBJ databases">
        <title>Tengunoibacter tsumagoiensis gen. nov., sp. nov., Dictyobacter kobayashii sp. nov., D. alpinus sp. nov., and D. joshuensis sp. nov. and description of Dictyobacteraceae fam. nov. within the order Ktedonobacterales isolated from Tengu-no-mugimeshi.</title>
        <authorList>
            <person name="Wang C.M."/>
            <person name="Zheng Y."/>
            <person name="Sakai Y."/>
            <person name="Toyoda A."/>
            <person name="Minakuchi Y."/>
            <person name="Abe K."/>
            <person name="Yokota A."/>
            <person name="Yabe S."/>
        </authorList>
    </citation>
    <scope>NUCLEOTIDE SEQUENCE [LARGE SCALE GENOMIC DNA]</scope>
    <source>
        <strain evidence="4">Uno3</strain>
    </source>
</reference>
<evidence type="ECO:0000313" key="4">
    <source>
        <dbReference type="Proteomes" id="UP000287352"/>
    </source>
</evidence>
<organism evidence="3 4">
    <name type="scientific">Tengunoibacter tsumagoiensis</name>
    <dbReference type="NCBI Taxonomy" id="2014871"/>
    <lineage>
        <taxon>Bacteria</taxon>
        <taxon>Bacillati</taxon>
        <taxon>Chloroflexota</taxon>
        <taxon>Ktedonobacteria</taxon>
        <taxon>Ktedonobacterales</taxon>
        <taxon>Dictyobacteraceae</taxon>
        <taxon>Tengunoibacter</taxon>
    </lineage>
</organism>
<name>A0A402A2R3_9CHLR</name>
<keyword evidence="4" id="KW-1185">Reference proteome</keyword>
<dbReference type="EMBL" id="BIFR01000001">
    <property type="protein sequence ID" value="GCE13301.1"/>
    <property type="molecule type" value="Genomic_DNA"/>
</dbReference>
<evidence type="ECO:0000259" key="2">
    <source>
        <dbReference type="Pfam" id="PF17289"/>
    </source>
</evidence>
<evidence type="ECO:0000256" key="1">
    <source>
        <dbReference type="ARBA" id="ARBA00022612"/>
    </source>
</evidence>
<sequence>MQRPPLTVAQFAQQILGKPLYPYQELIAEAIVRSIYTEQGHIFTVMMARQSGKNQLSAVLEAYLLFYQSEGVIVKAAPTFRPQILHSRLRLLSLLETPLTRKRIWQSYGQIVGLAPRADQLLVRNQIGPRVMFFSAAPESNVVGATASLLLEIDEAQDVSAEKFDRDFRPMASTTNATTVLYGTAWSDRTLLAQQQARNREFEQRTGIQLHFEYDWRILAAVNSAYRHYVEQEIARLGEEHQAIQTQYYLRPINGADYFLTPMQQKLLQGSHIWEGAPGEGGCYLAGLDIAGEERAAGSIALPVAKQRDWTVLSIGRVRYNELNLPVIEVVYQQRWHGARYLEQYAAISMLIEQWNIRAIVIDGTGLGAGLASLLEDRYSAERVTTFHFTRPSKSRLAYQLLALINSGRLKLYLQASAPFELANECWQQLRRARYRLPAPNVLDMYVDPSEGHDDFLISLALLTEALGSLNAPALSTCIPPLRLYGDEGRF</sequence>
<dbReference type="Proteomes" id="UP000287352">
    <property type="component" value="Unassembled WGS sequence"/>
</dbReference>
<dbReference type="Gene3D" id="3.40.50.300">
    <property type="entry name" value="P-loop containing nucleotide triphosphate hydrolases"/>
    <property type="match status" value="1"/>
</dbReference>
<comment type="caution">
    <text evidence="3">The sequence shown here is derived from an EMBL/GenBank/DDBJ whole genome shotgun (WGS) entry which is preliminary data.</text>
</comment>
<gene>
    <name evidence="3" type="ORF">KTT_31600</name>
</gene>
<proteinExistence type="predicted"/>
<dbReference type="OrthoDB" id="2985622at2"/>
<evidence type="ECO:0000313" key="3">
    <source>
        <dbReference type="EMBL" id="GCE13301.1"/>
    </source>
</evidence>
<protein>
    <recommendedName>
        <fullName evidence="2">Terminase large subunit gp17-like C-terminal domain-containing protein</fullName>
    </recommendedName>
</protein>
<dbReference type="Gene3D" id="3.30.420.240">
    <property type="match status" value="1"/>
</dbReference>
<dbReference type="Pfam" id="PF17289">
    <property type="entry name" value="Terminase_6C"/>
    <property type="match status" value="1"/>
</dbReference>
<feature type="domain" description="Terminase large subunit gp17-like C-terminal" evidence="2">
    <location>
        <begin position="309"/>
        <end position="416"/>
    </location>
</feature>
<keyword evidence="1" id="KW-1188">Viral release from host cell</keyword>
<dbReference type="RefSeq" id="WP_126580843.1">
    <property type="nucleotide sequence ID" value="NZ_BIFR01000001.1"/>
</dbReference>
<dbReference type="InterPro" id="IPR035421">
    <property type="entry name" value="Terminase_6C"/>
</dbReference>